<protein>
    <recommendedName>
        <fullName evidence="5">Elongator complex protein 4</fullName>
    </recommendedName>
</protein>
<evidence type="ECO:0000256" key="2">
    <source>
        <dbReference type="ARBA" id="ARBA00004496"/>
    </source>
</evidence>
<feature type="compositionally biased region" description="Polar residues" evidence="9">
    <location>
        <begin position="17"/>
        <end position="27"/>
    </location>
</feature>
<comment type="subcellular location">
    <subcellularLocation>
        <location evidence="2">Cytoplasm</location>
    </subcellularLocation>
    <subcellularLocation>
        <location evidence="1">Nucleus</location>
    </subcellularLocation>
</comment>
<evidence type="ECO:0000256" key="6">
    <source>
        <dbReference type="ARBA" id="ARBA00022490"/>
    </source>
</evidence>
<evidence type="ECO:0000256" key="4">
    <source>
        <dbReference type="ARBA" id="ARBA00007573"/>
    </source>
</evidence>
<sequence>MTPLFRKVSELPAPVQSELSSGHSGANTQEDKMMIAWRYQNMRTVQSSPTGSHFGHYYDLTKSMPQDVLDQLDISYWNSSHQTDAAGKYSCQTDAAGKYSCQTDTAGKYSCQTDAAGKYSCQTDVAGKYSYQTDAAGKYSYQTDAASKYSCQTDAAGKYSCQTDAAGKYSCQTDASGKYSCQTDVAGKYSYQTDAAGKYSCQTDAAGKYSCQTDVAGKYSCQTDAAGKYSCQTDAAGKYSCQTDTAGFCNPAYTDLLTAIQHKISLGQFQVSDTPEKRNILRVAIHSLGSPLWRANQQRSDLTLFLYCLRSLLRSSLAVCVVTVPSHLFQARYSFVFIWGLTAHPLSPGSQFTGILPFQDPCTIKRCEHLCDVSVRLESFAGSDRETNPVLKDYHGFFHINKLPAINTLASHVPESLDLAFKLRRKKFLIEVGRML</sequence>
<dbReference type="PANTHER" id="PTHR12896">
    <property type="entry name" value="PAX6 NEIGHBOR PROTEIN PAXNEB"/>
    <property type="match status" value="1"/>
</dbReference>
<evidence type="ECO:0000256" key="8">
    <source>
        <dbReference type="ARBA" id="ARBA00023242"/>
    </source>
</evidence>
<reference evidence="10" key="1">
    <citation type="submission" date="2020-11" db="EMBL/GenBank/DDBJ databases">
        <authorList>
            <person name="Tran Van P."/>
        </authorList>
    </citation>
    <scope>NUCLEOTIDE SEQUENCE</scope>
</reference>
<evidence type="ECO:0000256" key="5">
    <source>
        <dbReference type="ARBA" id="ARBA00020265"/>
    </source>
</evidence>
<dbReference type="AlphaFoldDB" id="A0A7R9E311"/>
<keyword evidence="8" id="KW-0539">Nucleus</keyword>
<evidence type="ECO:0000313" key="10">
    <source>
        <dbReference type="EMBL" id="CAD7426179.1"/>
    </source>
</evidence>
<dbReference type="Gene3D" id="3.40.50.300">
    <property type="entry name" value="P-loop containing nucleotide triphosphate hydrolases"/>
    <property type="match status" value="2"/>
</dbReference>
<dbReference type="Pfam" id="PF05625">
    <property type="entry name" value="PAXNEB"/>
    <property type="match status" value="3"/>
</dbReference>
<evidence type="ECO:0000256" key="3">
    <source>
        <dbReference type="ARBA" id="ARBA00005043"/>
    </source>
</evidence>
<comment type="similarity">
    <text evidence="4">Belongs to the ELP4 family.</text>
</comment>
<gene>
    <name evidence="10" type="ORF">TMSB3V08_LOCUS3072</name>
</gene>
<evidence type="ECO:0000256" key="1">
    <source>
        <dbReference type="ARBA" id="ARBA00004123"/>
    </source>
</evidence>
<dbReference type="GO" id="GO:0002098">
    <property type="term" value="P:tRNA wobble uridine modification"/>
    <property type="evidence" value="ECO:0007669"/>
    <property type="project" value="InterPro"/>
</dbReference>
<evidence type="ECO:0000256" key="7">
    <source>
        <dbReference type="ARBA" id="ARBA00022694"/>
    </source>
</evidence>
<proteinExistence type="inferred from homology"/>
<feature type="region of interest" description="Disordered" evidence="9">
    <location>
        <begin position="1"/>
        <end position="27"/>
    </location>
</feature>
<dbReference type="UniPathway" id="UPA00988"/>
<keyword evidence="7" id="KW-0819">tRNA processing</keyword>
<dbReference type="PANTHER" id="PTHR12896:SF1">
    <property type="entry name" value="ELONGATOR COMPLEX PROTEIN 4"/>
    <property type="match status" value="1"/>
</dbReference>
<evidence type="ECO:0000256" key="9">
    <source>
        <dbReference type="SAM" id="MobiDB-lite"/>
    </source>
</evidence>
<dbReference type="GO" id="GO:0008023">
    <property type="term" value="C:transcription elongation factor complex"/>
    <property type="evidence" value="ECO:0007669"/>
    <property type="project" value="TreeGrafter"/>
</dbReference>
<keyword evidence="6" id="KW-0963">Cytoplasm</keyword>
<dbReference type="InterPro" id="IPR008728">
    <property type="entry name" value="Elongator_complex_protein_4"/>
</dbReference>
<dbReference type="EMBL" id="OB793126">
    <property type="protein sequence ID" value="CAD7426179.1"/>
    <property type="molecule type" value="Genomic_DNA"/>
</dbReference>
<dbReference type="InterPro" id="IPR027417">
    <property type="entry name" value="P-loop_NTPase"/>
</dbReference>
<organism evidence="10">
    <name type="scientific">Timema monikensis</name>
    <dbReference type="NCBI Taxonomy" id="170555"/>
    <lineage>
        <taxon>Eukaryota</taxon>
        <taxon>Metazoa</taxon>
        <taxon>Ecdysozoa</taxon>
        <taxon>Arthropoda</taxon>
        <taxon>Hexapoda</taxon>
        <taxon>Insecta</taxon>
        <taxon>Pterygota</taxon>
        <taxon>Neoptera</taxon>
        <taxon>Polyneoptera</taxon>
        <taxon>Phasmatodea</taxon>
        <taxon>Timematodea</taxon>
        <taxon>Timematoidea</taxon>
        <taxon>Timematidae</taxon>
        <taxon>Timema</taxon>
    </lineage>
</organism>
<comment type="pathway">
    <text evidence="3">tRNA modification; 5-methoxycarbonylmethyl-2-thiouridine-tRNA biosynthesis.</text>
</comment>
<dbReference type="GO" id="GO:0033588">
    <property type="term" value="C:elongator holoenzyme complex"/>
    <property type="evidence" value="ECO:0007669"/>
    <property type="project" value="InterPro"/>
</dbReference>
<dbReference type="GO" id="GO:0005737">
    <property type="term" value="C:cytoplasm"/>
    <property type="evidence" value="ECO:0007669"/>
    <property type="project" value="UniProtKB-SubCell"/>
</dbReference>
<name>A0A7R9E311_9NEOP</name>
<accession>A0A7R9E311</accession>